<dbReference type="InterPro" id="IPR012338">
    <property type="entry name" value="Beta-lactam/transpept-like"/>
</dbReference>
<protein>
    <submittedName>
        <fullName evidence="2">Beta-lactamase</fullName>
    </submittedName>
</protein>
<evidence type="ECO:0000313" key="2">
    <source>
        <dbReference type="EMBL" id="AHG93303.1"/>
    </source>
</evidence>
<dbReference type="AlphaFoldDB" id="W0RUP6"/>
<dbReference type="PANTHER" id="PTHR46825">
    <property type="entry name" value="D-ALANYL-D-ALANINE-CARBOXYPEPTIDASE/ENDOPEPTIDASE AMPH"/>
    <property type="match status" value="1"/>
</dbReference>
<dbReference type="EMBL" id="CP007130">
    <property type="protein sequence ID" value="AHG93303.1"/>
    <property type="molecule type" value="Genomic_DNA"/>
</dbReference>
<dbReference type="Proteomes" id="UP000019151">
    <property type="component" value="Plasmid 2"/>
</dbReference>
<dbReference type="OrthoDB" id="9809635at2"/>
<dbReference type="RefSeq" id="WP_025414609.1">
    <property type="nucleotide sequence ID" value="NZ_CP007130.1"/>
</dbReference>
<dbReference type="HOGENOM" id="CLU_020027_0_3_0"/>
<organism evidence="2 3">
    <name type="scientific">Gemmatirosa kalamazoonensis</name>
    <dbReference type="NCBI Taxonomy" id="861299"/>
    <lineage>
        <taxon>Bacteria</taxon>
        <taxon>Pseudomonadati</taxon>
        <taxon>Gemmatimonadota</taxon>
        <taxon>Gemmatimonadia</taxon>
        <taxon>Gemmatimonadales</taxon>
        <taxon>Gemmatimonadaceae</taxon>
        <taxon>Gemmatirosa</taxon>
    </lineage>
</organism>
<dbReference type="KEGG" id="gba:J421_5768"/>
<dbReference type="Pfam" id="PF00144">
    <property type="entry name" value="Beta-lactamase"/>
    <property type="match status" value="1"/>
</dbReference>
<dbReference type="Gene3D" id="3.40.710.10">
    <property type="entry name" value="DD-peptidase/beta-lactamase superfamily"/>
    <property type="match status" value="1"/>
</dbReference>
<gene>
    <name evidence="2" type="ORF">J421_5768</name>
</gene>
<keyword evidence="2" id="KW-0614">Plasmid</keyword>
<evidence type="ECO:0000313" key="3">
    <source>
        <dbReference type="Proteomes" id="UP000019151"/>
    </source>
</evidence>
<dbReference type="InterPro" id="IPR050491">
    <property type="entry name" value="AmpC-like"/>
</dbReference>
<name>W0RUP6_9BACT</name>
<sequence length="396" mass="41341">MSRGRAIAVATWAAAVMLAACGAGDPAAPDAHAAQNADSAFVAALRTRLETSTQAGQFSGAVLVVRDGRTLFEGAYGLADREHGVPNTPTTRFRVGSMYKMLTAVAALQLVQAGTLRLDASLGTYLPDYPNAEVASQVTLHHLLTHTGGTGDIFGPEFMAHRSELRDPSDYLRLYGTRGLRFAPGTQWEYSNYGFMLLGAVVERASGTRYDDVVAARVLGPAGMTATGTAPEDSLVPGRSAGYTRQLVPNALVSNAPTLPYRGTPAGGGYSTVGDFARFAAALQQRRLLDSAHTTQLLTGKIAIGQGTQYAYGFFDLGVVGGRRFVGHDGGAAGMNGDLEFEPDGGYVIVALSNLDPPAAQQVSAFIRNSLPATPAGASRQYGAAAIGVGWTPSPQ</sequence>
<geneLocation type="plasmid" evidence="2 3">
    <name>2</name>
</geneLocation>
<dbReference type="PROSITE" id="PS51257">
    <property type="entry name" value="PROKAR_LIPOPROTEIN"/>
    <property type="match status" value="1"/>
</dbReference>
<proteinExistence type="predicted"/>
<dbReference type="PANTHER" id="PTHR46825:SF9">
    <property type="entry name" value="BETA-LACTAMASE-RELATED DOMAIN-CONTAINING PROTEIN"/>
    <property type="match status" value="1"/>
</dbReference>
<dbReference type="eggNOG" id="COG1680">
    <property type="taxonomic scope" value="Bacteria"/>
</dbReference>
<dbReference type="SUPFAM" id="SSF56601">
    <property type="entry name" value="beta-lactamase/transpeptidase-like"/>
    <property type="match status" value="1"/>
</dbReference>
<accession>W0RUP6</accession>
<dbReference type="InParanoid" id="W0RUP6"/>
<dbReference type="InterPro" id="IPR001466">
    <property type="entry name" value="Beta-lactam-related"/>
</dbReference>
<feature type="domain" description="Beta-lactamase-related" evidence="1">
    <location>
        <begin position="55"/>
        <end position="363"/>
    </location>
</feature>
<keyword evidence="3" id="KW-1185">Reference proteome</keyword>
<evidence type="ECO:0000259" key="1">
    <source>
        <dbReference type="Pfam" id="PF00144"/>
    </source>
</evidence>
<reference evidence="2 3" key="1">
    <citation type="journal article" date="2014" name="Genome Announc.">
        <title>Genome Sequence and Methylome of Soil Bacterium Gemmatirosa kalamazoonensis KBS708T, a Member of the Rarely Cultivated Gemmatimonadetes Phylum.</title>
        <authorList>
            <person name="Debruyn J.M."/>
            <person name="Radosevich M."/>
            <person name="Wommack K.E."/>
            <person name="Polson S.W."/>
            <person name="Hauser L.J."/>
            <person name="Fawaz M.N."/>
            <person name="Korlach J."/>
            <person name="Tsai Y.C."/>
        </authorList>
    </citation>
    <scope>NUCLEOTIDE SEQUENCE [LARGE SCALE GENOMIC DNA]</scope>
    <source>
        <strain evidence="2 3">KBS708</strain>
        <plasmid evidence="3">Plasmid 2</plasmid>
    </source>
</reference>